<comment type="caution">
    <text evidence="1">The sequence shown here is derived from an EMBL/GenBank/DDBJ whole genome shotgun (WGS) entry which is preliminary data.</text>
</comment>
<reference evidence="1 2" key="1">
    <citation type="journal article" date="2021" name="Hortic Res">
        <title>High-quality reference genome and annotation aids understanding of berry development for evergreen blueberry (Vaccinium darrowii).</title>
        <authorList>
            <person name="Yu J."/>
            <person name="Hulse-Kemp A.M."/>
            <person name="Babiker E."/>
            <person name="Staton M."/>
        </authorList>
    </citation>
    <scope>NUCLEOTIDE SEQUENCE [LARGE SCALE GENOMIC DNA]</scope>
    <source>
        <strain evidence="2">cv. NJ 8807/NJ 8810</strain>
        <tissue evidence="1">Young leaf</tissue>
    </source>
</reference>
<proteinExistence type="predicted"/>
<sequence length="633" mass="71955">MDPQNWGNDGGSGSNPGAVNDFGNYAGWLESDIFQTNYFTQQHPPYNPYGQSGTDNFQSAASNAQQPPPYSPAGGMTVEGFGSHFGMHTGSSYENVGGDGNIQYPTYATQGQSMPNSYYGSPFGGYDNTPHVNFDYLYGTGAGTSSGPNVFEGGSAPYVNYDNIYATGAGTSSGSNVFEGDTWETPDERPGYRSVGGILNSSNNDDGDDTFSLPDDDIEAQIWAEDEAELDAEITIALFEALQERQRKLNTKKIPFHTSPLQGRGYIDDLWNANSGRFNRELKMPKRTFHKLVEELQTIYGWQVGKGNGVQCDEALAMFIFLLRGFDNHEVQERFQHSGETVSRHVHKMLRCLRRFNYDKLKPTRSQDDPHPYLDRRPFYAPFKGKCIGALDGTHVVVRCRKNKDQKLFYGRKGYPTQNILVACDFDLTFVYASAGWEGSHHDNTIFKRVVYNPRFDFPQPEEGKFYLVDAGYPNKPGFLAPYKGYRYHQPESHQGMRRINNDNEYFNRAHSSLRSCIERTIGVFKSRFPVVYCMPWYSIRTQVQIILSAMAFHNFIRRDRDPEEDMFHAVETPEEYTFEDLPDRNPPNLEDLEDTPDFGVGNEENDPVMNDIRNNIKAELRRLRQRRRRQAG</sequence>
<dbReference type="EMBL" id="CM037153">
    <property type="protein sequence ID" value="KAH7858275.1"/>
    <property type="molecule type" value="Genomic_DNA"/>
</dbReference>
<protein>
    <submittedName>
        <fullName evidence="1">Uncharacterized protein</fullName>
    </submittedName>
</protein>
<evidence type="ECO:0000313" key="2">
    <source>
        <dbReference type="Proteomes" id="UP000828048"/>
    </source>
</evidence>
<evidence type="ECO:0000313" key="1">
    <source>
        <dbReference type="EMBL" id="KAH7858275.1"/>
    </source>
</evidence>
<dbReference type="Proteomes" id="UP000828048">
    <property type="component" value="Chromosome 3"/>
</dbReference>
<accession>A0ACB7YXE8</accession>
<keyword evidence="2" id="KW-1185">Reference proteome</keyword>
<gene>
    <name evidence="1" type="ORF">Vadar_021942</name>
</gene>
<organism evidence="1 2">
    <name type="scientific">Vaccinium darrowii</name>
    <dbReference type="NCBI Taxonomy" id="229202"/>
    <lineage>
        <taxon>Eukaryota</taxon>
        <taxon>Viridiplantae</taxon>
        <taxon>Streptophyta</taxon>
        <taxon>Embryophyta</taxon>
        <taxon>Tracheophyta</taxon>
        <taxon>Spermatophyta</taxon>
        <taxon>Magnoliopsida</taxon>
        <taxon>eudicotyledons</taxon>
        <taxon>Gunneridae</taxon>
        <taxon>Pentapetalae</taxon>
        <taxon>asterids</taxon>
        <taxon>Ericales</taxon>
        <taxon>Ericaceae</taxon>
        <taxon>Vaccinioideae</taxon>
        <taxon>Vaccinieae</taxon>
        <taxon>Vaccinium</taxon>
    </lineage>
</organism>
<name>A0ACB7YXE8_9ERIC</name>